<accession>A0AC61RH69</accession>
<dbReference type="EMBL" id="SRYB01000009">
    <property type="protein sequence ID" value="TGY79045.1"/>
    <property type="molecule type" value="Genomic_DNA"/>
</dbReference>
<evidence type="ECO:0000313" key="2">
    <source>
        <dbReference type="Proteomes" id="UP000306319"/>
    </source>
</evidence>
<protein>
    <submittedName>
        <fullName evidence="1">Uncharacterized protein</fullName>
    </submittedName>
</protein>
<sequence length="145" mass="16474">MATKVIKGASIPQSELNAYSVGLLRLREIQIAVNNFKSKDIEFIGQCSIYRKKIIIGKIGNDWAVKGREKELERKYGTRYGGPKLEEHYSIIGKRSVCIYRDPYRDKTKPLHKMTAEEIFQACKGVSCPKHQGRGNGHSDIGKYK</sequence>
<organism evidence="1 2">
    <name type="scientific">Lepagella muris</name>
    <dbReference type="NCBI Taxonomy" id="3032870"/>
    <lineage>
        <taxon>Bacteria</taxon>
        <taxon>Pseudomonadati</taxon>
        <taxon>Bacteroidota</taxon>
        <taxon>Bacteroidia</taxon>
        <taxon>Bacteroidales</taxon>
        <taxon>Muribaculaceae</taxon>
        <taxon>Lepagella</taxon>
    </lineage>
</organism>
<name>A0AC61RH69_9BACT</name>
<evidence type="ECO:0000313" key="1">
    <source>
        <dbReference type="EMBL" id="TGY79045.1"/>
    </source>
</evidence>
<dbReference type="Proteomes" id="UP000306319">
    <property type="component" value="Unassembled WGS sequence"/>
</dbReference>
<gene>
    <name evidence="1" type="ORF">E5331_08250</name>
</gene>
<keyword evidence="2" id="KW-1185">Reference proteome</keyword>
<proteinExistence type="predicted"/>
<comment type="caution">
    <text evidence="1">The sequence shown here is derived from an EMBL/GenBank/DDBJ whole genome shotgun (WGS) entry which is preliminary data.</text>
</comment>
<reference evidence="1" key="1">
    <citation type="submission" date="2019-04" db="EMBL/GenBank/DDBJ databases">
        <title>Microbes associate with the intestines of laboratory mice.</title>
        <authorList>
            <person name="Navarre W."/>
            <person name="Wong E."/>
            <person name="Huang K."/>
            <person name="Tropini C."/>
            <person name="Ng K."/>
            <person name="Yu B."/>
        </authorList>
    </citation>
    <scope>NUCLEOTIDE SEQUENCE</scope>
    <source>
        <strain evidence="1">NM04_E33</strain>
    </source>
</reference>